<dbReference type="RefSeq" id="WP_068821937.1">
    <property type="nucleotide sequence ID" value="NZ_LWHJ01000022.1"/>
</dbReference>
<reference evidence="2 3" key="2">
    <citation type="submission" date="2016-06" db="EMBL/GenBank/DDBJ databases">
        <title>Pedobacter psychrophilus sp. nov., isolated from Antarctic fragmentary rock.</title>
        <authorList>
            <person name="Svec P."/>
        </authorList>
    </citation>
    <scope>NUCLEOTIDE SEQUENCE [LARGE SCALE GENOMIC DNA]</scope>
    <source>
        <strain evidence="2 3">CCM 8644</strain>
    </source>
</reference>
<dbReference type="AlphaFoldDB" id="A0A179DI13"/>
<accession>A0A179DI13</accession>
<feature type="signal peptide" evidence="1">
    <location>
        <begin position="1"/>
        <end position="21"/>
    </location>
</feature>
<evidence type="ECO:0000256" key="1">
    <source>
        <dbReference type="SAM" id="SignalP"/>
    </source>
</evidence>
<feature type="chain" id="PRO_5008100538" evidence="1">
    <location>
        <begin position="22"/>
        <end position="253"/>
    </location>
</feature>
<proteinExistence type="predicted"/>
<dbReference type="OrthoDB" id="1467485at2"/>
<organism evidence="2 3">
    <name type="scientific">Pedobacter psychrophilus</name>
    <dbReference type="NCBI Taxonomy" id="1826909"/>
    <lineage>
        <taxon>Bacteria</taxon>
        <taxon>Pseudomonadati</taxon>
        <taxon>Bacteroidota</taxon>
        <taxon>Sphingobacteriia</taxon>
        <taxon>Sphingobacteriales</taxon>
        <taxon>Sphingobacteriaceae</taxon>
        <taxon>Pedobacter</taxon>
    </lineage>
</organism>
<comment type="caution">
    <text evidence="2">The sequence shown here is derived from an EMBL/GenBank/DDBJ whole genome shotgun (WGS) entry which is preliminary data.</text>
</comment>
<keyword evidence="3" id="KW-1185">Reference proteome</keyword>
<dbReference type="EMBL" id="LWHJ01000022">
    <property type="protein sequence ID" value="OAQ40706.1"/>
    <property type="molecule type" value="Genomic_DNA"/>
</dbReference>
<keyword evidence="1" id="KW-0732">Signal</keyword>
<evidence type="ECO:0000313" key="2">
    <source>
        <dbReference type="EMBL" id="OAQ40706.1"/>
    </source>
</evidence>
<reference evidence="2 3" key="1">
    <citation type="submission" date="2016-04" db="EMBL/GenBank/DDBJ databases">
        <authorList>
            <person name="Evans L.H."/>
            <person name="Alamgir A."/>
            <person name="Owens N."/>
            <person name="Weber N.D."/>
            <person name="Virtaneva K."/>
            <person name="Barbian K."/>
            <person name="Babar A."/>
            <person name="Rosenke K."/>
        </authorList>
    </citation>
    <scope>NUCLEOTIDE SEQUENCE [LARGE SCALE GENOMIC DNA]</scope>
    <source>
        <strain evidence="2 3">CCM 8644</strain>
    </source>
</reference>
<gene>
    <name evidence="2" type="ORF">A5893_07125</name>
</gene>
<dbReference type="STRING" id="1826909.A5893_07125"/>
<dbReference type="Proteomes" id="UP000078459">
    <property type="component" value="Unassembled WGS sequence"/>
</dbReference>
<name>A0A179DI13_9SPHI</name>
<evidence type="ECO:0000313" key="3">
    <source>
        <dbReference type="Proteomes" id="UP000078459"/>
    </source>
</evidence>
<sequence>MIKTKTLLSFVLFIFSVKAFSQGNYGGGVDEKNIHFGFSFQYISSEYKIQKFEDWELPYYENGVQVTQGLKSIRSIQNPGFGIGFVLPDIFITPNLNFRITPTFIFTDRIIDYQFNDGASYDRADSESPDGFTRRTVTSTSLEFPISLKLKSDRRKDFRAYLIGGAKYSLGISGKKADDVGDIAIAKLLKNKRNFLSYEAGIGFDLYFEYFKLSPEIKLSNSVKSILNREDHPYSAPIDKLFLRNFVFSLYFE</sequence>
<protein>
    <submittedName>
        <fullName evidence="2">Porin</fullName>
    </submittedName>
</protein>